<gene>
    <name evidence="2" type="ORF">D1825_00070</name>
</gene>
<comment type="caution">
    <text evidence="2">The sequence shown here is derived from an EMBL/GenBank/DDBJ whole genome shotgun (WGS) entry which is preliminary data.</text>
</comment>
<dbReference type="EMBL" id="QWKP01000008">
    <property type="protein sequence ID" value="RHA44659.1"/>
    <property type="molecule type" value="Genomic_DNA"/>
</dbReference>
<dbReference type="AlphaFoldDB" id="A0A413RRN6"/>
<evidence type="ECO:0000313" key="3">
    <source>
        <dbReference type="Proteomes" id="UP000283374"/>
    </source>
</evidence>
<keyword evidence="3" id="KW-1185">Reference proteome</keyword>
<dbReference type="Proteomes" id="UP000283374">
    <property type="component" value="Unassembled WGS sequence"/>
</dbReference>
<protein>
    <submittedName>
        <fullName evidence="2">Uncharacterized protein</fullName>
    </submittedName>
</protein>
<name>A0A413RRN6_9CELL</name>
<organism evidence="2 3">
    <name type="scientific">Cellulomonas rhizosphaerae</name>
    <dbReference type="NCBI Taxonomy" id="2293719"/>
    <lineage>
        <taxon>Bacteria</taxon>
        <taxon>Bacillati</taxon>
        <taxon>Actinomycetota</taxon>
        <taxon>Actinomycetes</taxon>
        <taxon>Micrococcales</taxon>
        <taxon>Cellulomonadaceae</taxon>
        <taxon>Cellulomonas</taxon>
    </lineage>
</organism>
<proteinExistence type="predicted"/>
<evidence type="ECO:0000313" key="2">
    <source>
        <dbReference type="EMBL" id="RHA44659.1"/>
    </source>
</evidence>
<keyword evidence="1" id="KW-0732">Signal</keyword>
<accession>A0A413RRN6</accession>
<reference evidence="2 3" key="1">
    <citation type="submission" date="2018-08" db="EMBL/GenBank/DDBJ databases">
        <title>Cellulomonas rhizosphaerae sp. nov., a novel actinomycete isolated from soil.</title>
        <authorList>
            <person name="Tian Y."/>
        </authorList>
    </citation>
    <scope>NUCLEOTIDE SEQUENCE [LARGE SCALE GENOMIC DNA]</scope>
    <source>
        <strain evidence="2 3">NEAU-TCZ24</strain>
    </source>
</reference>
<sequence>MVALLAALGLVLAPSASAAVKTFVSVIPPSYALSTATVKFSGTVYPALGQKVSVQRKDGSKWVTVDSTTVSRSSAKFSVAYKAKPGKKSFRVVVAKTSQSTSVTKKWTTWTTDGVKYKSYIARARSYIKAYCPRTPIFVNTNLVDSSTVGMATEKYVWVSTVAGKKTYTWQHQIHLQPGMTKAELRHVA</sequence>
<feature type="non-terminal residue" evidence="2">
    <location>
        <position position="189"/>
    </location>
</feature>
<feature type="signal peptide" evidence="1">
    <location>
        <begin position="1"/>
        <end position="18"/>
    </location>
</feature>
<evidence type="ECO:0000256" key="1">
    <source>
        <dbReference type="SAM" id="SignalP"/>
    </source>
</evidence>
<feature type="chain" id="PRO_5019086795" evidence="1">
    <location>
        <begin position="19"/>
        <end position="189"/>
    </location>
</feature>